<feature type="region of interest" description="Disordered" evidence="2">
    <location>
        <begin position="359"/>
        <end position="435"/>
    </location>
</feature>
<dbReference type="GO" id="GO:0032543">
    <property type="term" value="P:mitochondrial translation"/>
    <property type="evidence" value="ECO:0007669"/>
    <property type="project" value="Ensembl"/>
</dbReference>
<keyword evidence="4" id="KW-1185">Reference proteome</keyword>
<feature type="repeat" description="PPR" evidence="1">
    <location>
        <begin position="181"/>
        <end position="215"/>
    </location>
</feature>
<dbReference type="FunFam" id="1.25.40.10:FF:000638">
    <property type="entry name" value="Pentatricopeptide repeat domain 1"/>
    <property type="match status" value="1"/>
</dbReference>
<feature type="compositionally biased region" description="Basic and acidic residues" evidence="2">
    <location>
        <begin position="403"/>
        <end position="431"/>
    </location>
</feature>
<evidence type="ECO:0000256" key="1">
    <source>
        <dbReference type="PROSITE-ProRule" id="PRU00708"/>
    </source>
</evidence>
<proteinExistence type="predicted"/>
<evidence type="ECO:0000256" key="2">
    <source>
        <dbReference type="SAM" id="MobiDB-lite"/>
    </source>
</evidence>
<dbReference type="GeneTree" id="ENSGT00940000153974"/>
<feature type="repeat" description="PPR" evidence="1">
    <location>
        <begin position="545"/>
        <end position="579"/>
    </location>
</feature>
<dbReference type="PROSITE" id="PS51375">
    <property type="entry name" value="PPR"/>
    <property type="match status" value="2"/>
</dbReference>
<sequence>MTVSQRMCRGFSAVFTQKGSVSPWFCSLHCLRDIPGRKKWIWSPSPQSTVLLDRRLFSTSLSVYKLHNRDLEEMVRSSEALSKEEEEEDEKFDANESFGLLTQKYPPKPFSQASADLHNVRLQTKEEEEEEELEIKPRLGRRNTPYWYFLQCKALIKKNKLAEALELFEVQMLKEERLWPEEFNYTVLIGGCGRVGYLKKALKLYNDMKKRGLTPTIATYTALFNACAETPWKDSGLQSALKLRQELIQKGIELNPIAYRALLKCCALCSDPHMCLDILKEMVGNGHQITTDTFNILLMGCINDKENGFRYALQVWQQMAKLNLKPDLYTYNLMLTAAKYCGIGDSAVTSKLLLRPSEERPTHLRLNSGREQGTKGQRRKRMNVPALMLPDVEALEKNMFPGDDSKPERPDRNQDGAKDSAKPESSNHSDLSECDTDGRLVISDQDQLVPESTAENSFSEPTIPLPNLLDLQSPAPHVVSLGTVATPSDRLALMGNMEGFLQKMKDNKVVGNLRTFILLAENVELNSPSESSLLAIMEESNVKPDVAFFNTLIRKKSKKADLEAAKSLLPLMLQNGLSPDLYTFCNLAIACRRRKEGMQLLSDMKRSGIKPNVQIYGALINAAVKRLNYTYLIDILKDMSRNQVAPNEFIVNMLEFAAQYPPNYDKYQKKDHYLEKIDGFRAFYFCWLKWMPGEEAPHPWTKYRYKNLAQSKDGTKLGQDQGSQELK</sequence>
<evidence type="ECO:0000313" key="4">
    <source>
        <dbReference type="Proteomes" id="UP000694406"/>
    </source>
</evidence>
<accession>A0A8C5RD90</accession>
<dbReference type="PANTHER" id="PTHR24014:SF6">
    <property type="entry name" value="PENTATRICOPEPTIDE REPEAT-CONTAINING PROTEIN 1, MITOCHONDRIAL"/>
    <property type="match status" value="1"/>
</dbReference>
<name>A0A8C5RD90_LATLA</name>
<dbReference type="PANTHER" id="PTHR24014">
    <property type="entry name" value="2-OXOGLUTARATE AND IRON-DEPENDENT OXYGENASE DOMAIN-CONTAINING PROTEIN 2"/>
    <property type="match status" value="1"/>
</dbReference>
<dbReference type="GO" id="GO:0042780">
    <property type="term" value="P:tRNA 3'-end processing"/>
    <property type="evidence" value="ECO:0007669"/>
    <property type="project" value="Ensembl"/>
</dbReference>
<dbReference type="GO" id="GO:0005759">
    <property type="term" value="C:mitochondrial matrix"/>
    <property type="evidence" value="ECO:0007669"/>
    <property type="project" value="TreeGrafter"/>
</dbReference>
<dbReference type="Pfam" id="PF13812">
    <property type="entry name" value="PPR_3"/>
    <property type="match status" value="3"/>
</dbReference>
<protein>
    <submittedName>
        <fullName evidence="3">Pentatricopeptide repeat domain 1</fullName>
    </submittedName>
</protein>
<dbReference type="Ensembl" id="ENSLLTT00000001732.1">
    <property type="protein sequence ID" value="ENSLLTP00000001668.1"/>
    <property type="gene ID" value="ENSLLTG00000001300.1"/>
</dbReference>
<dbReference type="Pfam" id="PF13041">
    <property type="entry name" value="PPR_2"/>
    <property type="match status" value="1"/>
</dbReference>
<gene>
    <name evidence="3" type="primary">PTCD1</name>
</gene>
<evidence type="ECO:0000313" key="3">
    <source>
        <dbReference type="Ensembl" id="ENSLLTP00000001668.1"/>
    </source>
</evidence>
<organism evidence="3 4">
    <name type="scientific">Laticauda laticaudata</name>
    <name type="common">Blue-ringed sea krait</name>
    <name type="synonym">Blue-lipped sea krait</name>
    <dbReference type="NCBI Taxonomy" id="8630"/>
    <lineage>
        <taxon>Eukaryota</taxon>
        <taxon>Metazoa</taxon>
        <taxon>Chordata</taxon>
        <taxon>Craniata</taxon>
        <taxon>Vertebrata</taxon>
        <taxon>Euteleostomi</taxon>
        <taxon>Lepidosauria</taxon>
        <taxon>Squamata</taxon>
        <taxon>Bifurcata</taxon>
        <taxon>Unidentata</taxon>
        <taxon>Episquamata</taxon>
        <taxon>Toxicofera</taxon>
        <taxon>Serpentes</taxon>
        <taxon>Colubroidea</taxon>
        <taxon>Elapidae</taxon>
        <taxon>Laticaudinae</taxon>
        <taxon>Laticauda</taxon>
    </lineage>
</organism>
<dbReference type="InterPro" id="IPR011990">
    <property type="entry name" value="TPR-like_helical_dom_sf"/>
</dbReference>
<reference evidence="3" key="1">
    <citation type="submission" date="2025-08" db="UniProtKB">
        <authorList>
            <consortium name="Ensembl"/>
        </authorList>
    </citation>
    <scope>IDENTIFICATION</scope>
</reference>
<reference evidence="3" key="2">
    <citation type="submission" date="2025-09" db="UniProtKB">
        <authorList>
            <consortium name="Ensembl"/>
        </authorList>
    </citation>
    <scope>IDENTIFICATION</scope>
</reference>
<dbReference type="InterPro" id="IPR002885">
    <property type="entry name" value="PPR_rpt"/>
</dbReference>
<dbReference type="Gene3D" id="1.25.40.10">
    <property type="entry name" value="Tetratricopeptide repeat domain"/>
    <property type="match status" value="3"/>
</dbReference>
<dbReference type="Proteomes" id="UP000694406">
    <property type="component" value="Unplaced"/>
</dbReference>
<dbReference type="GO" id="GO:0000049">
    <property type="term" value="F:tRNA binding"/>
    <property type="evidence" value="ECO:0007669"/>
    <property type="project" value="Ensembl"/>
</dbReference>
<dbReference type="NCBIfam" id="TIGR00756">
    <property type="entry name" value="PPR"/>
    <property type="match status" value="1"/>
</dbReference>
<dbReference type="AlphaFoldDB" id="A0A8C5RD90"/>